<evidence type="ECO:0000256" key="4">
    <source>
        <dbReference type="ARBA" id="ARBA00022448"/>
    </source>
</evidence>
<keyword evidence="10" id="KW-0472">Membrane</keyword>
<dbReference type="PANTHER" id="PTHR30612">
    <property type="entry name" value="SECA INNER MEMBRANE COMPONENT OF SEC PROTEIN SECRETION SYSTEM"/>
    <property type="match status" value="1"/>
</dbReference>
<proteinExistence type="inferred from homology"/>
<keyword evidence="9" id="KW-0811">Translocation</keyword>
<evidence type="ECO:0000256" key="1">
    <source>
        <dbReference type="ARBA" id="ARBA00004170"/>
    </source>
</evidence>
<dbReference type="Pfam" id="PF07516">
    <property type="entry name" value="SecA_SW"/>
    <property type="match status" value="1"/>
</dbReference>
<feature type="region of interest" description="Disordered" evidence="12">
    <location>
        <begin position="590"/>
        <end position="625"/>
    </location>
</feature>
<dbReference type="Gene3D" id="1.10.3060.10">
    <property type="entry name" value="Helical scaffold and wing domains of SecA"/>
    <property type="match status" value="1"/>
</dbReference>
<keyword evidence="8" id="KW-1278">Translocase</keyword>
<dbReference type="GO" id="GO:0006605">
    <property type="term" value="P:protein targeting"/>
    <property type="evidence" value="ECO:0007669"/>
    <property type="project" value="InterPro"/>
</dbReference>
<keyword evidence="6" id="KW-0067">ATP-binding</keyword>
<dbReference type="InterPro" id="IPR027417">
    <property type="entry name" value="P-loop_NTPase"/>
</dbReference>
<evidence type="ECO:0000313" key="14">
    <source>
        <dbReference type="EMBL" id="KAI5398898.1"/>
    </source>
</evidence>
<dbReference type="PRINTS" id="PR00906">
    <property type="entry name" value="SECA"/>
</dbReference>
<dbReference type="InterPro" id="IPR014018">
    <property type="entry name" value="SecA_motor_DEAD"/>
</dbReference>
<keyword evidence="5" id="KW-0547">Nucleotide-binding</keyword>
<dbReference type="PROSITE" id="PS01312">
    <property type="entry name" value="SECA"/>
    <property type="match status" value="1"/>
</dbReference>
<dbReference type="SUPFAM" id="SSF52540">
    <property type="entry name" value="P-loop containing nucleoside triphosphate hydrolases"/>
    <property type="match status" value="2"/>
</dbReference>
<dbReference type="GO" id="GO:0006886">
    <property type="term" value="P:intracellular protein transport"/>
    <property type="evidence" value="ECO:0007669"/>
    <property type="project" value="InterPro"/>
</dbReference>
<dbReference type="GO" id="GO:0016464">
    <property type="term" value="F:chloroplast protein-transporting ATPase activity"/>
    <property type="evidence" value="ECO:0007669"/>
    <property type="project" value="UniProtKB-EC"/>
</dbReference>
<dbReference type="InterPro" id="IPR000185">
    <property type="entry name" value="SecA"/>
</dbReference>
<dbReference type="AlphaFoldDB" id="A0A9D4WCA4"/>
<dbReference type="InterPro" id="IPR036266">
    <property type="entry name" value="SecA_Wing/Scaffold_sf"/>
</dbReference>
<dbReference type="EMBL" id="JAMSHJ010000006">
    <property type="protein sequence ID" value="KAI5398898.1"/>
    <property type="molecule type" value="Genomic_DNA"/>
</dbReference>
<dbReference type="FunFam" id="3.40.50.300:FF:000113">
    <property type="entry name" value="Preprotein translocase subunit SecA"/>
    <property type="match status" value="1"/>
</dbReference>
<keyword evidence="4" id="KW-0813">Transport</keyword>
<dbReference type="PROSITE" id="PS51196">
    <property type="entry name" value="SECA_MOTOR_DEAD"/>
    <property type="match status" value="1"/>
</dbReference>
<dbReference type="Pfam" id="PF21090">
    <property type="entry name" value="P-loop_SecA"/>
    <property type="match status" value="1"/>
</dbReference>
<accession>A0A9D4WCA4</accession>
<comment type="catalytic activity">
    <reaction evidence="11">
        <text>ATP + H2O + chloroplast-proteinSide 1 = ADP + phosphate + chloroplast-proteinSide 2.</text>
        <dbReference type="EC" id="7.4.2.4"/>
    </reaction>
</comment>
<dbReference type="FunFam" id="1.10.3060.10:FF:000003">
    <property type="entry name" value="Protein translocase subunit SecA"/>
    <property type="match status" value="1"/>
</dbReference>
<dbReference type="Gene3D" id="3.90.1440.10">
    <property type="entry name" value="SecA, preprotein cross-linking domain"/>
    <property type="match status" value="1"/>
</dbReference>
<organism evidence="14 15">
    <name type="scientific">Pisum sativum</name>
    <name type="common">Garden pea</name>
    <name type="synonym">Lathyrus oleraceus</name>
    <dbReference type="NCBI Taxonomy" id="3888"/>
    <lineage>
        <taxon>Eukaryota</taxon>
        <taxon>Viridiplantae</taxon>
        <taxon>Streptophyta</taxon>
        <taxon>Embryophyta</taxon>
        <taxon>Tracheophyta</taxon>
        <taxon>Spermatophyta</taxon>
        <taxon>Magnoliopsida</taxon>
        <taxon>eudicotyledons</taxon>
        <taxon>Gunneridae</taxon>
        <taxon>Pentapetalae</taxon>
        <taxon>rosids</taxon>
        <taxon>fabids</taxon>
        <taxon>Fabales</taxon>
        <taxon>Fabaceae</taxon>
        <taxon>Papilionoideae</taxon>
        <taxon>50 kb inversion clade</taxon>
        <taxon>NPAAA clade</taxon>
        <taxon>Hologalegina</taxon>
        <taxon>IRL clade</taxon>
        <taxon>Fabeae</taxon>
        <taxon>Lathyrus</taxon>
    </lineage>
</organism>
<dbReference type="CDD" id="cd18803">
    <property type="entry name" value="SF2_C_secA"/>
    <property type="match status" value="1"/>
</dbReference>
<evidence type="ECO:0000256" key="10">
    <source>
        <dbReference type="ARBA" id="ARBA00023136"/>
    </source>
</evidence>
<evidence type="ECO:0000256" key="7">
    <source>
        <dbReference type="ARBA" id="ARBA00022927"/>
    </source>
</evidence>
<comment type="similarity">
    <text evidence="2">Belongs to the SecA family.</text>
</comment>
<dbReference type="InterPro" id="IPR011116">
    <property type="entry name" value="SecA_Wing/Scaffold"/>
</dbReference>
<comment type="caution">
    <text evidence="14">The sequence shown here is derived from an EMBL/GenBank/DDBJ whole genome shotgun (WGS) entry which is preliminary data.</text>
</comment>
<dbReference type="GO" id="GO:0005524">
    <property type="term" value="F:ATP binding"/>
    <property type="evidence" value="ECO:0007669"/>
    <property type="project" value="UniProtKB-KW"/>
</dbReference>
<dbReference type="Gramene" id="Psat06G0432700-T2">
    <property type="protein sequence ID" value="KAI5398898.1"/>
    <property type="gene ID" value="KIW84_064327"/>
</dbReference>
<evidence type="ECO:0000256" key="5">
    <source>
        <dbReference type="ARBA" id="ARBA00022741"/>
    </source>
</evidence>
<keyword evidence="7" id="KW-0653">Protein transport</keyword>
<evidence type="ECO:0000256" key="9">
    <source>
        <dbReference type="ARBA" id="ARBA00023010"/>
    </source>
</evidence>
<dbReference type="InterPro" id="IPR044722">
    <property type="entry name" value="SecA_SF2_C"/>
</dbReference>
<evidence type="ECO:0000256" key="11">
    <source>
        <dbReference type="ARBA" id="ARBA00034043"/>
    </source>
</evidence>
<dbReference type="InterPro" id="IPR020937">
    <property type="entry name" value="SecA_CS"/>
</dbReference>
<protein>
    <recommendedName>
        <fullName evidence="3">chloroplast protein-transporting ATPase</fullName>
        <ecNumber evidence="3">7.4.2.4</ecNumber>
    </recommendedName>
</protein>
<dbReference type="SUPFAM" id="SSF81886">
    <property type="entry name" value="Helical scaffold and wing domains of SecA"/>
    <property type="match status" value="1"/>
</dbReference>
<evidence type="ECO:0000256" key="8">
    <source>
        <dbReference type="ARBA" id="ARBA00022967"/>
    </source>
</evidence>
<dbReference type="InterPro" id="IPR036670">
    <property type="entry name" value="SecA_X-link_sf"/>
</dbReference>
<gene>
    <name evidence="14" type="ORF">KIW84_064327</name>
</gene>
<dbReference type="Pfam" id="PF07517">
    <property type="entry name" value="SecA_DEAD"/>
    <property type="match status" value="1"/>
</dbReference>
<reference evidence="14 15" key="1">
    <citation type="journal article" date="2022" name="Nat. Genet.">
        <title>Improved pea reference genome and pan-genome highlight genomic features and evolutionary characteristics.</title>
        <authorList>
            <person name="Yang T."/>
            <person name="Liu R."/>
            <person name="Luo Y."/>
            <person name="Hu S."/>
            <person name="Wang D."/>
            <person name="Wang C."/>
            <person name="Pandey M.K."/>
            <person name="Ge S."/>
            <person name="Xu Q."/>
            <person name="Li N."/>
            <person name="Li G."/>
            <person name="Huang Y."/>
            <person name="Saxena R.K."/>
            <person name="Ji Y."/>
            <person name="Li M."/>
            <person name="Yan X."/>
            <person name="He Y."/>
            <person name="Liu Y."/>
            <person name="Wang X."/>
            <person name="Xiang C."/>
            <person name="Varshney R.K."/>
            <person name="Ding H."/>
            <person name="Gao S."/>
            <person name="Zong X."/>
        </authorList>
    </citation>
    <scope>NUCLEOTIDE SEQUENCE [LARGE SCALE GENOMIC DNA]</scope>
    <source>
        <strain evidence="14 15">cv. Zhongwan 6</strain>
    </source>
</reference>
<evidence type="ECO:0000256" key="2">
    <source>
        <dbReference type="ARBA" id="ARBA00007650"/>
    </source>
</evidence>
<sequence>MQGRRWSDGLHQAVEAKEGLPIQNETVTLASISYQNFFLQFPKLCGMTGTAATEITEFESIYKLKVTIVPTNKPMIRKDESDVVFRATTGKWRAVVVEISRMNKTGRPVLVGTTSVEQSDSLSQQLKEAGILHEVLNAKPENVEREAEIVAQSGRLGAVTIATNMAGRGTDIILGGNAEFMARLKLREIMMPRVVKLVAEGEFVSVKKPPPSKTWKVNEKLFPCQLSNQNTELAEKAVQLAVKTWGKRSLTELEAEERLSYSCEKGPAQDEVIAELRNAFLEISKEYKVFTEEERKKVVAAGGLHVVGTERHESRRIDNQLRGRSGRQGDPGSSRFFLSLEDNIFRIFGGDRIQGLMRAFRVEDLPIESQMLTKALDEAQKKVENYFFDIRKQLFEYDEVLNSQRDRVYTERRRALQSVNLQSLLIEYAELTIDDILEANIGSDAPKESWDLDKLIAKIQQYCYLLTDLTPDLLLNECSDYEGLRSYLRLRGKEAYLQKRDIVEQQAPGLMKEAERFLILSNIDRLWKEHLQALKFVQQAVGLRGYAQRDPLIEYKLEGYNLFLEMMAQIRRNVIYSIYQFKPVLLKQDQDKMENQKSGKRNARAPTETNPDPVGTVEPSTSASS</sequence>
<dbReference type="Proteomes" id="UP001058974">
    <property type="component" value="Chromosome 6"/>
</dbReference>
<evidence type="ECO:0000256" key="3">
    <source>
        <dbReference type="ARBA" id="ARBA00012047"/>
    </source>
</evidence>
<keyword evidence="15" id="KW-1185">Reference proteome</keyword>
<dbReference type="Gene3D" id="3.40.50.300">
    <property type="entry name" value="P-loop containing nucleotide triphosphate hydrolases"/>
    <property type="match status" value="2"/>
</dbReference>
<dbReference type="GO" id="GO:0016020">
    <property type="term" value="C:membrane"/>
    <property type="evidence" value="ECO:0007669"/>
    <property type="project" value="UniProtKB-SubCell"/>
</dbReference>
<evidence type="ECO:0000256" key="12">
    <source>
        <dbReference type="SAM" id="MobiDB-lite"/>
    </source>
</evidence>
<evidence type="ECO:0000313" key="15">
    <source>
        <dbReference type="Proteomes" id="UP001058974"/>
    </source>
</evidence>
<dbReference type="EC" id="7.4.2.4" evidence="3"/>
<evidence type="ECO:0000256" key="6">
    <source>
        <dbReference type="ARBA" id="ARBA00022840"/>
    </source>
</evidence>
<dbReference type="GO" id="GO:0017038">
    <property type="term" value="P:protein import"/>
    <property type="evidence" value="ECO:0007669"/>
    <property type="project" value="InterPro"/>
</dbReference>
<comment type="subcellular location">
    <subcellularLocation>
        <location evidence="1">Membrane</location>
        <topology evidence="1">Peripheral membrane protein</topology>
    </subcellularLocation>
</comment>
<evidence type="ECO:0000259" key="13">
    <source>
        <dbReference type="PROSITE" id="PS51196"/>
    </source>
</evidence>
<dbReference type="InterPro" id="IPR011115">
    <property type="entry name" value="SecA_DEAD"/>
</dbReference>
<dbReference type="SUPFAM" id="SSF81767">
    <property type="entry name" value="Pre-protein crosslinking domain of SecA"/>
    <property type="match status" value="1"/>
</dbReference>
<feature type="domain" description="SecA family profile" evidence="13">
    <location>
        <begin position="1"/>
        <end position="369"/>
    </location>
</feature>
<name>A0A9D4WCA4_PEA</name>
<dbReference type="PANTHER" id="PTHR30612:SF0">
    <property type="entry name" value="CHLOROPLAST PROTEIN-TRANSPORTING ATPASE"/>
    <property type="match status" value="1"/>
</dbReference>